<feature type="transmembrane region" description="Helical" evidence="1">
    <location>
        <begin position="331"/>
        <end position="351"/>
    </location>
</feature>
<evidence type="ECO:0000259" key="2">
    <source>
        <dbReference type="Pfam" id="PF01757"/>
    </source>
</evidence>
<dbReference type="GO" id="GO:0016747">
    <property type="term" value="F:acyltransferase activity, transferring groups other than amino-acyl groups"/>
    <property type="evidence" value="ECO:0007669"/>
    <property type="project" value="InterPro"/>
</dbReference>
<dbReference type="OrthoDB" id="5819582at2759"/>
<dbReference type="EMBL" id="PDLN01000008">
    <property type="protein sequence ID" value="RDW77960.1"/>
    <property type="molecule type" value="Genomic_DNA"/>
</dbReference>
<proteinExistence type="predicted"/>
<dbReference type="InterPro" id="IPR002656">
    <property type="entry name" value="Acyl_transf_3_dom"/>
</dbReference>
<organism evidence="3 4">
    <name type="scientific">Coleophoma crateriformis</name>
    <dbReference type="NCBI Taxonomy" id="565419"/>
    <lineage>
        <taxon>Eukaryota</taxon>
        <taxon>Fungi</taxon>
        <taxon>Dikarya</taxon>
        <taxon>Ascomycota</taxon>
        <taxon>Pezizomycotina</taxon>
        <taxon>Leotiomycetes</taxon>
        <taxon>Helotiales</taxon>
        <taxon>Dermateaceae</taxon>
        <taxon>Coleophoma</taxon>
    </lineage>
</organism>
<feature type="transmembrane region" description="Helical" evidence="1">
    <location>
        <begin position="106"/>
        <end position="124"/>
    </location>
</feature>
<keyword evidence="1" id="KW-1133">Transmembrane helix</keyword>
<feature type="transmembrane region" description="Helical" evidence="1">
    <location>
        <begin position="244"/>
        <end position="261"/>
    </location>
</feature>
<reference evidence="3 4" key="1">
    <citation type="journal article" date="2018" name="IMA Fungus">
        <title>IMA Genome-F 9: Draft genome sequence of Annulohypoxylon stygium, Aspergillus mulundensis, Berkeleyomyces basicola (syn. Thielaviopsis basicola), Ceratocystis smalleyi, two Cercospora beticola strains, Coleophoma cylindrospora, Fusarium fracticaudum, Phialophora cf. hyalina, and Morchella septimelata.</title>
        <authorList>
            <person name="Wingfield B.D."/>
            <person name="Bills G.F."/>
            <person name="Dong Y."/>
            <person name="Huang W."/>
            <person name="Nel W.J."/>
            <person name="Swalarsk-Parry B.S."/>
            <person name="Vaghefi N."/>
            <person name="Wilken P.M."/>
            <person name="An Z."/>
            <person name="de Beer Z.W."/>
            <person name="De Vos L."/>
            <person name="Chen L."/>
            <person name="Duong T.A."/>
            <person name="Gao Y."/>
            <person name="Hammerbacher A."/>
            <person name="Kikkert J.R."/>
            <person name="Li Y."/>
            <person name="Li H."/>
            <person name="Li K."/>
            <person name="Li Q."/>
            <person name="Liu X."/>
            <person name="Ma X."/>
            <person name="Naidoo K."/>
            <person name="Pethybridge S.J."/>
            <person name="Sun J."/>
            <person name="Steenkamp E.T."/>
            <person name="van der Nest M.A."/>
            <person name="van Wyk S."/>
            <person name="Wingfield M.J."/>
            <person name="Xiong C."/>
            <person name="Yue Q."/>
            <person name="Zhang X."/>
        </authorList>
    </citation>
    <scope>NUCLEOTIDE SEQUENCE [LARGE SCALE GENOMIC DNA]</scope>
    <source>
        <strain evidence="3 4">BP5796</strain>
    </source>
</reference>
<dbReference type="PANTHER" id="PTHR23028">
    <property type="entry name" value="ACETYLTRANSFERASE"/>
    <property type="match status" value="1"/>
</dbReference>
<keyword evidence="4" id="KW-1185">Reference proteome</keyword>
<keyword evidence="1" id="KW-0472">Membrane</keyword>
<dbReference type="Proteomes" id="UP000256328">
    <property type="component" value="Unassembled WGS sequence"/>
</dbReference>
<evidence type="ECO:0000256" key="1">
    <source>
        <dbReference type="SAM" id="Phobius"/>
    </source>
</evidence>
<comment type="caution">
    <text evidence="3">The sequence shown here is derived from an EMBL/GenBank/DDBJ whole genome shotgun (WGS) entry which is preliminary data.</text>
</comment>
<feature type="transmembrane region" description="Helical" evidence="1">
    <location>
        <begin position="151"/>
        <end position="169"/>
    </location>
</feature>
<protein>
    <recommendedName>
        <fullName evidence="2">Acyltransferase 3 domain-containing protein</fullName>
    </recommendedName>
</protein>
<dbReference type="AlphaFoldDB" id="A0A3D8RVI8"/>
<feature type="transmembrane region" description="Helical" evidence="1">
    <location>
        <begin position="443"/>
        <end position="466"/>
    </location>
</feature>
<gene>
    <name evidence="3" type="ORF">BP5796_05812</name>
</gene>
<accession>A0A3D8RVI8</accession>
<dbReference type="InterPro" id="IPR050879">
    <property type="entry name" value="Acyltransferase_3"/>
</dbReference>
<sequence>MSSTAKYLILEWMRMAYTSAPTVHRSFLAALKPSFLGRRHLKPRTLYPTSYLDGLRGVAALFVVFNHYVAQYFPYLSHGWGSGDGSNAAQGKNDRIIQLPILRTVYSGRFMVTIFFVISGYVLSHKPLGLARRRDLAAVLQSLSSSVFRRWLRLMLPALASTIIGLVLARTGLAHNLYSDWDTLSAAGPPTTGRVVVEAKLPEPKDATFSSWVEDCLIMVDPFQFGNFKFPTYNFPLWTMQVEYMGSMIVFTLVLGIVLARPKYRIAIPSMLVAFCLFTGRWQWTLFISGVLLAELSHGNSVQYDLLLDASTEDVTEKPTEPFPSSIRRTIFSYLPYSVGFILACYIGTYPEYGADSSPGYRLLSLYVPARWAWFGGYFYPVLGSILLVAILEHGKFLQKIFTTRIAQYLGDISLSMYMLHTQVELSLGNWLIPKCLSLTSGFGALGFLVGMIIALSCCAIVTVWASDLFW</sequence>
<evidence type="ECO:0000313" key="4">
    <source>
        <dbReference type="Proteomes" id="UP000256328"/>
    </source>
</evidence>
<keyword evidence="1" id="KW-0812">Transmembrane</keyword>
<dbReference type="Pfam" id="PF01757">
    <property type="entry name" value="Acyl_transf_3"/>
    <property type="match status" value="1"/>
</dbReference>
<feature type="domain" description="Acyltransferase 3" evidence="2">
    <location>
        <begin position="51"/>
        <end position="463"/>
    </location>
</feature>
<evidence type="ECO:0000313" key="3">
    <source>
        <dbReference type="EMBL" id="RDW77960.1"/>
    </source>
</evidence>
<feature type="transmembrane region" description="Helical" evidence="1">
    <location>
        <begin position="371"/>
        <end position="392"/>
    </location>
</feature>
<dbReference type="PANTHER" id="PTHR23028:SF134">
    <property type="entry name" value="PUTATIVE (AFU_ORTHOLOGUE AFUA_4G08520)-RELATED"/>
    <property type="match status" value="1"/>
</dbReference>
<name>A0A3D8RVI8_9HELO</name>